<comment type="cofactor">
    <cofactor evidence="1 13">
        <name>FMN</name>
        <dbReference type="ChEBI" id="CHEBI:58210"/>
    </cofactor>
</comment>
<accession>A0ABW5NGX2</accession>
<evidence type="ECO:0000256" key="8">
    <source>
        <dbReference type="ARBA" id="ARBA00022967"/>
    </source>
</evidence>
<dbReference type="InterPro" id="IPR037207">
    <property type="entry name" value="Nuop51_4Fe4S-bd_sf"/>
</dbReference>
<keyword evidence="13" id="KW-0874">Quinone</keyword>
<dbReference type="GO" id="GO:0050136">
    <property type="term" value="F:NADH dehydrogenase (quinone) (non-electrogenic) activity"/>
    <property type="evidence" value="ECO:0007669"/>
    <property type="project" value="UniProtKB-EC"/>
</dbReference>
<evidence type="ECO:0000256" key="1">
    <source>
        <dbReference type="ARBA" id="ARBA00001917"/>
    </source>
</evidence>
<evidence type="ECO:0000313" key="16">
    <source>
        <dbReference type="Proteomes" id="UP001597393"/>
    </source>
</evidence>
<comment type="caution">
    <text evidence="15">The sequence shown here is derived from an EMBL/GenBank/DDBJ whole genome shotgun (WGS) entry which is preliminary data.</text>
</comment>
<keyword evidence="11 13" id="KW-0520">NAD</keyword>
<dbReference type="Gene3D" id="3.40.50.11540">
    <property type="entry name" value="NADH-ubiquinone oxidoreductase 51kDa subunit"/>
    <property type="match status" value="1"/>
</dbReference>
<evidence type="ECO:0000256" key="9">
    <source>
        <dbReference type="ARBA" id="ARBA00023004"/>
    </source>
</evidence>
<dbReference type="Gene3D" id="1.20.1440.230">
    <property type="entry name" value="NADH-ubiquinone oxidoreductase 51kDa subunit, iron-sulphur binding domain"/>
    <property type="match status" value="1"/>
</dbReference>
<comment type="cofactor">
    <cofactor evidence="2 13">
        <name>[4Fe-4S] cluster</name>
        <dbReference type="ChEBI" id="CHEBI:49883"/>
    </cofactor>
</comment>
<keyword evidence="4 13" id="KW-0004">4Fe-4S</keyword>
<dbReference type="Gene3D" id="3.10.20.600">
    <property type="match status" value="1"/>
</dbReference>
<keyword evidence="7 13" id="KW-0479">Metal-binding</keyword>
<dbReference type="SUPFAM" id="SSF142019">
    <property type="entry name" value="Nqo1 FMN-binding domain-like"/>
    <property type="match status" value="1"/>
</dbReference>
<protein>
    <recommendedName>
        <fullName evidence="13">NADH-quinone oxidoreductase subunit F</fullName>
        <ecNumber evidence="13">7.1.1.-</ecNumber>
    </recommendedName>
</protein>
<organism evidence="15 16">
    <name type="scientific">Sphingobacterium corticis</name>
    <dbReference type="NCBI Taxonomy" id="1812823"/>
    <lineage>
        <taxon>Bacteria</taxon>
        <taxon>Pseudomonadati</taxon>
        <taxon>Bacteroidota</taxon>
        <taxon>Sphingobacteriia</taxon>
        <taxon>Sphingobacteriales</taxon>
        <taxon>Sphingobacteriaceae</taxon>
        <taxon>Sphingobacterium</taxon>
    </lineage>
</organism>
<dbReference type="SUPFAM" id="SSF140490">
    <property type="entry name" value="Nqo1C-terminal domain-like"/>
    <property type="match status" value="1"/>
</dbReference>
<evidence type="ECO:0000256" key="3">
    <source>
        <dbReference type="ARBA" id="ARBA00007523"/>
    </source>
</evidence>
<dbReference type="NCBIfam" id="TIGR01959">
    <property type="entry name" value="nuoF_fam"/>
    <property type="match status" value="1"/>
</dbReference>
<evidence type="ECO:0000256" key="12">
    <source>
        <dbReference type="ARBA" id="ARBA00047712"/>
    </source>
</evidence>
<keyword evidence="5 13" id="KW-0285">Flavoprotein</keyword>
<evidence type="ECO:0000256" key="10">
    <source>
        <dbReference type="ARBA" id="ARBA00023014"/>
    </source>
</evidence>
<evidence type="ECO:0000313" key="15">
    <source>
        <dbReference type="EMBL" id="MFD2598396.1"/>
    </source>
</evidence>
<dbReference type="EMBL" id="JBHUMA010000004">
    <property type="protein sequence ID" value="MFD2598396.1"/>
    <property type="molecule type" value="Genomic_DNA"/>
</dbReference>
<dbReference type="Gene3D" id="6.10.250.1450">
    <property type="match status" value="1"/>
</dbReference>
<dbReference type="InterPro" id="IPR037225">
    <property type="entry name" value="Nuo51_FMN-bd_sf"/>
</dbReference>
<keyword evidence="8" id="KW-1278">Translocase</keyword>
<dbReference type="Pfam" id="PF10589">
    <property type="entry name" value="NADH_4Fe-4S"/>
    <property type="match status" value="1"/>
</dbReference>
<feature type="domain" description="NADH-ubiquinone oxidoreductase 51kDa subunit iron-sulphur binding" evidence="14">
    <location>
        <begin position="340"/>
        <end position="385"/>
    </location>
</feature>
<comment type="function">
    <text evidence="13">NDH-1 shuttles electrons from NADH, via FMN and iron-sulfur (Fe-S) centers, to quinones in the respiratory chain.</text>
</comment>
<evidence type="ECO:0000256" key="13">
    <source>
        <dbReference type="RuleBase" id="RU364066"/>
    </source>
</evidence>
<keyword evidence="10 13" id="KW-0411">Iron-sulfur</keyword>
<dbReference type="RefSeq" id="WP_380868255.1">
    <property type="nucleotide sequence ID" value="NZ_JBHUMA010000004.1"/>
</dbReference>
<dbReference type="PROSITE" id="PS00645">
    <property type="entry name" value="COMPLEX1_51K_2"/>
    <property type="match status" value="1"/>
</dbReference>
<dbReference type="PANTHER" id="PTHR11780">
    <property type="entry name" value="NADH-UBIQUINONE OXIDOREDUCTASE FLAVOPROTEIN 1 NDUFV1"/>
    <property type="match status" value="1"/>
</dbReference>
<sequence>MGRKLLLTHIDVPGIQSYSVYKAQGGYRAVEKALKAMSPDDVVEEVKKSGLRGRGGAGFPTGMKWSFLAKPEGVPRYLVCNADESEPGTFKDRYLMTHIPHALIEGMIVSSFALGANTSFIYVRGEMMPQIRILEKAIAEAKAAGYLGKNILGSGFDLELYVQPGGGAYICGEETALLESLEGKRGNPRIKPPFPAIAGLYGCPTVVNNVESIAATVPIINDGGEEYAKIGIERSTGTKLISASGNLVKPGVYEIELGLPVEEFIYSDEYCGGIAGGKKLKAVVAGGSSVPILPANLILKTLNGDARLMTYESLSEGGFQSGTMMGSGGFIAFDEDQCIVRNTLNFTRFYRHESCGQCSPCREGTGWMEKVLYNIEHGQGRMEDIDLLWDIQRKIEGNTICPLGDAAAWPVAAAIRHFRDEFEWHVNHAQIAQHSNYGLAHYADPLEVVTE</sequence>
<proteinExistence type="inferred from homology"/>
<reference evidence="16" key="1">
    <citation type="journal article" date="2019" name="Int. J. Syst. Evol. Microbiol.">
        <title>The Global Catalogue of Microorganisms (GCM) 10K type strain sequencing project: providing services to taxonomists for standard genome sequencing and annotation.</title>
        <authorList>
            <consortium name="The Broad Institute Genomics Platform"/>
            <consortium name="The Broad Institute Genome Sequencing Center for Infectious Disease"/>
            <person name="Wu L."/>
            <person name="Ma J."/>
        </authorList>
    </citation>
    <scope>NUCLEOTIDE SEQUENCE [LARGE SCALE GENOMIC DNA]</scope>
    <source>
        <strain evidence="16">KCTC 42248</strain>
    </source>
</reference>
<keyword evidence="9 13" id="KW-0408">Iron</keyword>
<dbReference type="NCBIfam" id="NF010120">
    <property type="entry name" value="PRK13596.1"/>
    <property type="match status" value="1"/>
</dbReference>
<evidence type="ECO:0000256" key="4">
    <source>
        <dbReference type="ARBA" id="ARBA00022485"/>
    </source>
</evidence>
<keyword evidence="6 13" id="KW-0288">FMN</keyword>
<evidence type="ECO:0000256" key="11">
    <source>
        <dbReference type="ARBA" id="ARBA00023027"/>
    </source>
</evidence>
<dbReference type="SUPFAM" id="SSF142984">
    <property type="entry name" value="Nqo1 middle domain-like"/>
    <property type="match status" value="1"/>
</dbReference>
<keyword evidence="15" id="KW-0560">Oxidoreductase</keyword>
<evidence type="ECO:0000256" key="6">
    <source>
        <dbReference type="ARBA" id="ARBA00022643"/>
    </source>
</evidence>
<gene>
    <name evidence="15" type="primary">nuoF</name>
    <name evidence="15" type="ORF">ACFSQ3_05470</name>
</gene>
<dbReference type="Pfam" id="PF01512">
    <property type="entry name" value="Complex1_51K"/>
    <property type="match status" value="1"/>
</dbReference>
<dbReference type="PANTHER" id="PTHR11780:SF10">
    <property type="entry name" value="NADH DEHYDROGENASE [UBIQUINONE] FLAVOPROTEIN 1, MITOCHONDRIAL"/>
    <property type="match status" value="1"/>
</dbReference>
<dbReference type="EC" id="7.1.1.-" evidence="13"/>
<evidence type="ECO:0000256" key="5">
    <source>
        <dbReference type="ARBA" id="ARBA00022630"/>
    </source>
</evidence>
<dbReference type="InterPro" id="IPR001949">
    <property type="entry name" value="NADH-UbQ_OxRdtase_51kDa_CS"/>
</dbReference>
<comment type="similarity">
    <text evidence="3 13">Belongs to the complex I 51 kDa subunit family.</text>
</comment>
<evidence type="ECO:0000256" key="2">
    <source>
        <dbReference type="ARBA" id="ARBA00001966"/>
    </source>
</evidence>
<dbReference type="InterPro" id="IPR011537">
    <property type="entry name" value="NADH-UbQ_OxRdtase_suF"/>
</dbReference>
<dbReference type="InterPro" id="IPR011538">
    <property type="entry name" value="Nuo51_FMN-bd"/>
</dbReference>
<evidence type="ECO:0000259" key="14">
    <source>
        <dbReference type="SMART" id="SM00928"/>
    </source>
</evidence>
<evidence type="ECO:0000256" key="7">
    <source>
        <dbReference type="ARBA" id="ARBA00022723"/>
    </source>
</evidence>
<dbReference type="InterPro" id="IPR019575">
    <property type="entry name" value="Nuop51_4Fe4S-bd"/>
</dbReference>
<name>A0ABW5NGX2_9SPHI</name>
<dbReference type="SMART" id="SM00928">
    <property type="entry name" value="NADH_4Fe-4S"/>
    <property type="match status" value="1"/>
</dbReference>
<dbReference type="InterPro" id="IPR050837">
    <property type="entry name" value="ComplexI_51kDa_subunit"/>
</dbReference>
<keyword evidence="16" id="KW-1185">Reference proteome</keyword>
<dbReference type="Proteomes" id="UP001597393">
    <property type="component" value="Unassembled WGS sequence"/>
</dbReference>
<comment type="catalytic activity">
    <reaction evidence="12 13">
        <text>a quinone + NADH + 5 H(+)(in) = a quinol + NAD(+) + 4 H(+)(out)</text>
        <dbReference type="Rhea" id="RHEA:57888"/>
        <dbReference type="ChEBI" id="CHEBI:15378"/>
        <dbReference type="ChEBI" id="CHEBI:24646"/>
        <dbReference type="ChEBI" id="CHEBI:57540"/>
        <dbReference type="ChEBI" id="CHEBI:57945"/>
        <dbReference type="ChEBI" id="CHEBI:132124"/>
    </reaction>
</comment>